<evidence type="ECO:0000256" key="4">
    <source>
        <dbReference type="ARBA" id="ARBA00023163"/>
    </source>
</evidence>
<reference evidence="6 7" key="1">
    <citation type="submission" date="2018-05" db="EMBL/GenBank/DDBJ databases">
        <title>Genome sequencing, assembly and analysis of the novel insecticidal bacterium, Chromobacterium phragmitis.</title>
        <authorList>
            <person name="Sparks M.E."/>
            <person name="Blackburn M.B."/>
            <person name="Gundersen-Rindal D.E."/>
        </authorList>
    </citation>
    <scope>NUCLEOTIDE SEQUENCE [LARGE SCALE GENOMIC DNA]</scope>
    <source>
        <strain evidence="6">IIBBL 274-1</strain>
    </source>
</reference>
<gene>
    <name evidence="6" type="ORF">DK843_08885</name>
</gene>
<dbReference type="Pfam" id="PF00126">
    <property type="entry name" value="HTH_1"/>
    <property type="match status" value="1"/>
</dbReference>
<keyword evidence="2" id="KW-0805">Transcription regulation</keyword>
<accession>A0A344UGK3</accession>
<dbReference type="PROSITE" id="PS50931">
    <property type="entry name" value="HTH_LYSR"/>
    <property type="match status" value="1"/>
</dbReference>
<dbReference type="AlphaFoldDB" id="A0A344UGK3"/>
<evidence type="ECO:0000256" key="2">
    <source>
        <dbReference type="ARBA" id="ARBA00023015"/>
    </source>
</evidence>
<evidence type="ECO:0000256" key="3">
    <source>
        <dbReference type="ARBA" id="ARBA00023125"/>
    </source>
</evidence>
<dbReference type="Proteomes" id="UP000252038">
    <property type="component" value="Chromosome"/>
</dbReference>
<keyword evidence="4" id="KW-0804">Transcription</keyword>
<dbReference type="InterPro" id="IPR036388">
    <property type="entry name" value="WH-like_DNA-bd_sf"/>
</dbReference>
<protein>
    <submittedName>
        <fullName evidence="6">LysR family transcriptional regulator</fullName>
    </submittedName>
</protein>
<dbReference type="RefSeq" id="WP_114073067.1">
    <property type="nucleotide sequence ID" value="NZ_CP029554.1"/>
</dbReference>
<organism evidence="6 7">
    <name type="scientific">Chromobacterium phragmitis</name>
    <dbReference type="NCBI Taxonomy" id="2202141"/>
    <lineage>
        <taxon>Bacteria</taxon>
        <taxon>Pseudomonadati</taxon>
        <taxon>Pseudomonadota</taxon>
        <taxon>Betaproteobacteria</taxon>
        <taxon>Neisseriales</taxon>
        <taxon>Chromobacteriaceae</taxon>
        <taxon>Chromobacterium</taxon>
    </lineage>
</organism>
<dbReference type="SUPFAM" id="SSF46785">
    <property type="entry name" value="Winged helix' DNA-binding domain"/>
    <property type="match status" value="1"/>
</dbReference>
<dbReference type="PRINTS" id="PR00039">
    <property type="entry name" value="HTHLYSR"/>
</dbReference>
<evidence type="ECO:0000259" key="5">
    <source>
        <dbReference type="PROSITE" id="PS50931"/>
    </source>
</evidence>
<dbReference type="Gene3D" id="1.10.10.10">
    <property type="entry name" value="Winged helix-like DNA-binding domain superfamily/Winged helix DNA-binding domain"/>
    <property type="match status" value="1"/>
</dbReference>
<dbReference type="EMBL" id="CP029554">
    <property type="protein sequence ID" value="AXE34401.1"/>
    <property type="molecule type" value="Genomic_DNA"/>
</dbReference>
<dbReference type="Pfam" id="PF03466">
    <property type="entry name" value="LysR_substrate"/>
    <property type="match status" value="1"/>
</dbReference>
<proteinExistence type="inferred from homology"/>
<dbReference type="GO" id="GO:0000976">
    <property type="term" value="F:transcription cis-regulatory region binding"/>
    <property type="evidence" value="ECO:0007669"/>
    <property type="project" value="TreeGrafter"/>
</dbReference>
<dbReference type="SUPFAM" id="SSF53850">
    <property type="entry name" value="Periplasmic binding protein-like II"/>
    <property type="match status" value="1"/>
</dbReference>
<evidence type="ECO:0000313" key="6">
    <source>
        <dbReference type="EMBL" id="AXE34401.1"/>
    </source>
</evidence>
<name>A0A344UGK3_9NEIS</name>
<dbReference type="InterPro" id="IPR036390">
    <property type="entry name" value="WH_DNA-bd_sf"/>
</dbReference>
<comment type="similarity">
    <text evidence="1">Belongs to the LysR transcriptional regulatory family.</text>
</comment>
<feature type="domain" description="HTH lysR-type" evidence="5">
    <location>
        <begin position="3"/>
        <end position="60"/>
    </location>
</feature>
<dbReference type="CDD" id="cd05466">
    <property type="entry name" value="PBP2_LTTR_substrate"/>
    <property type="match status" value="1"/>
</dbReference>
<dbReference type="GO" id="GO:0003700">
    <property type="term" value="F:DNA-binding transcription factor activity"/>
    <property type="evidence" value="ECO:0007669"/>
    <property type="project" value="InterPro"/>
</dbReference>
<dbReference type="InterPro" id="IPR000847">
    <property type="entry name" value="LysR_HTH_N"/>
</dbReference>
<dbReference type="Gene3D" id="3.40.190.10">
    <property type="entry name" value="Periplasmic binding protein-like II"/>
    <property type="match status" value="2"/>
</dbReference>
<keyword evidence="3" id="KW-0238">DNA-binding</keyword>
<dbReference type="KEGG" id="chrb:DK843_08885"/>
<evidence type="ECO:0000256" key="1">
    <source>
        <dbReference type="ARBA" id="ARBA00009437"/>
    </source>
</evidence>
<sequence>MSISLDDLELLLDAAELGSFSQAAARRGWSQPQASQRIAALESALGAKLFDRHRRGAEPTAACLAFMPAARAALDALAEGRNRLAGKTGLPRIRMACLPSLAGVVFGPLLDKLADAPLEASCDTDHSPRIIQQLLAGELDVGFVLQRPAGSGLELETLCDSPVTAVAAVAHPLAQSAAPLPLRQLAQYPLAPQSWGEGADELASRLRSLRETAKPIHLLQPATAARDLALWHGYVAFVPRLAVREELARGVLRELKLDEPAPGRWRVMMAWRGGKRRNDARERVLAAARELARDWR</sequence>
<evidence type="ECO:0000313" key="7">
    <source>
        <dbReference type="Proteomes" id="UP000252038"/>
    </source>
</evidence>
<dbReference type="InterPro" id="IPR005119">
    <property type="entry name" value="LysR_subst-bd"/>
</dbReference>
<dbReference type="PANTHER" id="PTHR30126:SF39">
    <property type="entry name" value="HTH-TYPE TRANSCRIPTIONAL REGULATOR CYSL"/>
    <property type="match status" value="1"/>
</dbReference>
<dbReference type="PANTHER" id="PTHR30126">
    <property type="entry name" value="HTH-TYPE TRANSCRIPTIONAL REGULATOR"/>
    <property type="match status" value="1"/>
</dbReference>